<sequence length="77" mass="8962">MASRWEELMQYIIGRFKKLWCYIVRAIANGGSIAWSDDIKDEIDFGKGRYRVIQIYIGLTMLMKRTDESEIANGAVR</sequence>
<dbReference type="AlphaFoldDB" id="A0A1R3GQ73"/>
<reference evidence="2" key="1">
    <citation type="submission" date="2013-09" db="EMBL/GenBank/DDBJ databases">
        <title>Corchorus olitorius genome sequencing.</title>
        <authorList>
            <person name="Alam M."/>
            <person name="Haque M.S."/>
            <person name="Islam M.S."/>
            <person name="Emdad E.M."/>
            <person name="Islam M.M."/>
            <person name="Ahmed B."/>
            <person name="Halim A."/>
            <person name="Hossen Q.M.M."/>
            <person name="Hossain M.Z."/>
            <person name="Ahmed R."/>
            <person name="Khan M.M."/>
            <person name="Islam R."/>
            <person name="Rashid M.M."/>
            <person name="Khan S.A."/>
            <person name="Rahman M.S."/>
            <person name="Alam M."/>
            <person name="Yahiya A.S."/>
            <person name="Khan M.S."/>
            <person name="Azam M.S."/>
            <person name="Haque T."/>
            <person name="Lashkar M.Z.H."/>
            <person name="Akhand A.I."/>
            <person name="Morshed G."/>
            <person name="Roy S."/>
            <person name="Uddin K.S."/>
            <person name="Rabeya T."/>
            <person name="Hossain A.S."/>
            <person name="Chowdhury A."/>
            <person name="Snigdha A.R."/>
            <person name="Mortoza M.S."/>
            <person name="Matin S.A."/>
            <person name="Hoque S.M.E."/>
            <person name="Islam M.K."/>
            <person name="Roy D.K."/>
            <person name="Haider R."/>
            <person name="Moosa M.M."/>
            <person name="Elias S.M."/>
            <person name="Hasan A.M."/>
            <person name="Jahan S."/>
            <person name="Shafiuddin M."/>
            <person name="Mahmood N."/>
            <person name="Shommy N.S."/>
        </authorList>
    </citation>
    <scope>NUCLEOTIDE SEQUENCE [LARGE SCALE GENOMIC DNA]</scope>
    <source>
        <strain evidence="2">cv. O-4</strain>
    </source>
</reference>
<accession>A0A1R3GQ73</accession>
<comment type="caution">
    <text evidence="1">The sequence shown here is derived from an EMBL/GenBank/DDBJ whole genome shotgun (WGS) entry which is preliminary data.</text>
</comment>
<proteinExistence type="predicted"/>
<dbReference type="Proteomes" id="UP000187203">
    <property type="component" value="Unassembled WGS sequence"/>
</dbReference>
<protein>
    <submittedName>
        <fullName evidence="1">Uncharacterized protein</fullName>
    </submittedName>
</protein>
<organism evidence="1 2">
    <name type="scientific">Corchorus olitorius</name>
    <dbReference type="NCBI Taxonomy" id="93759"/>
    <lineage>
        <taxon>Eukaryota</taxon>
        <taxon>Viridiplantae</taxon>
        <taxon>Streptophyta</taxon>
        <taxon>Embryophyta</taxon>
        <taxon>Tracheophyta</taxon>
        <taxon>Spermatophyta</taxon>
        <taxon>Magnoliopsida</taxon>
        <taxon>eudicotyledons</taxon>
        <taxon>Gunneridae</taxon>
        <taxon>Pentapetalae</taxon>
        <taxon>rosids</taxon>
        <taxon>malvids</taxon>
        <taxon>Malvales</taxon>
        <taxon>Malvaceae</taxon>
        <taxon>Grewioideae</taxon>
        <taxon>Apeibeae</taxon>
        <taxon>Corchorus</taxon>
    </lineage>
</organism>
<gene>
    <name evidence="1" type="ORF">COLO4_33899</name>
</gene>
<name>A0A1R3GQ73_9ROSI</name>
<keyword evidence="2" id="KW-1185">Reference proteome</keyword>
<evidence type="ECO:0000313" key="2">
    <source>
        <dbReference type="Proteomes" id="UP000187203"/>
    </source>
</evidence>
<dbReference type="EMBL" id="AWUE01021938">
    <property type="protein sequence ID" value="OMO60211.1"/>
    <property type="molecule type" value="Genomic_DNA"/>
</dbReference>
<evidence type="ECO:0000313" key="1">
    <source>
        <dbReference type="EMBL" id="OMO60211.1"/>
    </source>
</evidence>